<dbReference type="InterPro" id="IPR009081">
    <property type="entry name" value="PP-bd_ACP"/>
</dbReference>
<keyword evidence="3" id="KW-0812">Transmembrane</keyword>
<dbReference type="PANTHER" id="PTHR45527:SF1">
    <property type="entry name" value="FATTY ACID SYNTHASE"/>
    <property type="match status" value="1"/>
</dbReference>
<dbReference type="Gene3D" id="3.40.50.12780">
    <property type="entry name" value="N-terminal domain of ligase-like"/>
    <property type="match status" value="1"/>
</dbReference>
<dbReference type="Pfam" id="PF00550">
    <property type="entry name" value="PP-binding"/>
    <property type="match status" value="1"/>
</dbReference>
<protein>
    <submittedName>
        <fullName evidence="5">Non-ribosomal peptide synthetase-like protein</fullName>
    </submittedName>
</protein>
<dbReference type="InterPro" id="IPR042099">
    <property type="entry name" value="ANL_N_sf"/>
</dbReference>
<keyword evidence="6" id="KW-1185">Reference proteome</keyword>
<dbReference type="InterPro" id="IPR000873">
    <property type="entry name" value="AMP-dep_synth/lig_dom"/>
</dbReference>
<dbReference type="Proteomes" id="UP000535890">
    <property type="component" value="Unassembled WGS sequence"/>
</dbReference>
<dbReference type="InterPro" id="IPR036736">
    <property type="entry name" value="ACP-like_sf"/>
</dbReference>
<dbReference type="PROSITE" id="PS50075">
    <property type="entry name" value="CARRIER"/>
    <property type="match status" value="1"/>
</dbReference>
<dbReference type="InterPro" id="IPR010071">
    <property type="entry name" value="AA_adenyl_dom"/>
</dbReference>
<sequence>MEGFFEAVVDRWPDRVAVEADGEAVRYRDLEARANRLAHLLAARDVGAGDRVAVLLPRSGSTYVAILGVLKAGATLVPIDPGSPADRVAHVVVDAEVALVLTVRALADRVTRAGVIVLDEAGDELAAASAARPAPRPDVGTAYVIFTSGSSGRPKGVAVSHASIANFLAVIPGVYDVRPDDRVHQGMTISFDFSIEEIWSAWAVGATVVAGPDDERAFGADLGEHLAHRRITVLCAVPTLLATVPTELPDLRTVLVGGEACPAEIVERWARPGRRLLNTYGPTEATVTATWCELTPGRPVTIGRPLPTYTAELTDPDHPDHPPVADGEVGEITLGGPGVALGYLGRPELTAERFVLHPDTGERVYRTGDLGRLDADGEIVYLGRADAEVKVRGHRVDLGEIESVLLADEEVGAAVVALDPASGDLAAYVVDPVGRPVTDPDARRHRLHRVATDRLPAYMVPATLDVLTVLPTQASGKVDRSALPAPVGPRFVGAGVTGDAPAPGPESRIADVVAGVLGLESVPATADFFDDLGGHSLLAARTVTALRAAGFGVAVRDLYAHPDVRSLAAALHDRPTTAAPAEPPLRHSDRRVAFAGGVQAVGLYLVLLALTLPASVVYWWNDGVVSPAVLLEILAAGTATYLGVRWVLPVLLVRPLTLFLRPGTYRLWGAVYLRLWAVDLLLRLSPLPVLAGGPFAAPYLRLLGARIGRRVHLAAATVSAPVLLRLGDDASLGYGVSLRPWQVRAGRVEVGAITVGERAAVGTGTLLAPGSRVGADAVVGEQSVLARDGDVPAGATVAGSPPVPAAAADPMLAALGRARPARGWRWYHLPPAVAGVVGLEAAAVLMVVPTVVAVWAALLTWGVLAGLVATLLSGPLFVLTVCGIVAAGRRLLLPRTPVGVHAVRSGLGLRKWLADALLVDSLTFTNSLYATLYTPGWMRLLGARIGPGAEVSTVAHVDPDLLDLGGGSFVADMAGVGSATFARGWMLLRPTEVGERAFVGNAALLPGGTRAESGSLVGVATAPPPVVGRDSAWLGSPAIHLPRREASEEHPDSETFRPSRRRVRRRLAVEFVRASLPASLLGLAVYLHLTVLSSVADGQPLWVPALVAPVMAATASALVIGYVAAVKHHVVGAYRPRTAPLWDEFVRRSEFVTGLYEAAAVPAGLALLTGTPFLPGALRLFGARIGARVWLGTTYLTEFDLVDLGDDATVGREASLQTHLFEDRVMKMSTVRVAPGATVGDRSIVLYDGEVGEGAELGPLSLVMKGEHLAAGSRSRGIPAEAVAA</sequence>
<gene>
    <name evidence="5" type="ORF">BJ983_001356</name>
</gene>
<evidence type="ECO:0000313" key="6">
    <source>
        <dbReference type="Proteomes" id="UP000535890"/>
    </source>
</evidence>
<evidence type="ECO:0000256" key="1">
    <source>
        <dbReference type="ARBA" id="ARBA00022450"/>
    </source>
</evidence>
<evidence type="ECO:0000259" key="4">
    <source>
        <dbReference type="PROSITE" id="PS50075"/>
    </source>
</evidence>
<dbReference type="InterPro" id="IPR006162">
    <property type="entry name" value="Ppantetheine_attach_site"/>
</dbReference>
<dbReference type="RefSeq" id="WP_179793118.1">
    <property type="nucleotide sequence ID" value="NZ_BAABHP010000004.1"/>
</dbReference>
<dbReference type="Gene3D" id="2.160.10.10">
    <property type="entry name" value="Hexapeptide repeat proteins"/>
    <property type="match status" value="2"/>
</dbReference>
<dbReference type="Gene3D" id="1.10.1200.10">
    <property type="entry name" value="ACP-like"/>
    <property type="match status" value="1"/>
</dbReference>
<dbReference type="GO" id="GO:0005737">
    <property type="term" value="C:cytoplasm"/>
    <property type="evidence" value="ECO:0007669"/>
    <property type="project" value="TreeGrafter"/>
</dbReference>
<dbReference type="GO" id="GO:0031177">
    <property type="term" value="F:phosphopantetheine binding"/>
    <property type="evidence" value="ECO:0007669"/>
    <property type="project" value="TreeGrafter"/>
</dbReference>
<dbReference type="SUPFAM" id="SSF56801">
    <property type="entry name" value="Acetyl-CoA synthetase-like"/>
    <property type="match status" value="1"/>
</dbReference>
<proteinExistence type="predicted"/>
<reference evidence="5 6" key="1">
    <citation type="submission" date="2020-07" db="EMBL/GenBank/DDBJ databases">
        <title>Sequencing the genomes of 1000 actinobacteria strains.</title>
        <authorList>
            <person name="Klenk H.-P."/>
        </authorList>
    </citation>
    <scope>NUCLEOTIDE SEQUENCE [LARGE SCALE GENOMIC DNA]</scope>
    <source>
        <strain evidence="5 6">DSM 45772</strain>
    </source>
</reference>
<feature type="transmembrane region" description="Helical" evidence="3">
    <location>
        <begin position="1067"/>
        <end position="1089"/>
    </location>
</feature>
<feature type="transmembrane region" description="Helical" evidence="3">
    <location>
        <begin position="601"/>
        <end position="621"/>
    </location>
</feature>
<dbReference type="InterPro" id="IPR020845">
    <property type="entry name" value="AMP-binding_CS"/>
</dbReference>
<dbReference type="NCBIfam" id="TIGR02353">
    <property type="entry name" value="NRPS_term_dom"/>
    <property type="match status" value="1"/>
</dbReference>
<accession>A0A7Y9DTR2</accession>
<name>A0A7Y9DTR2_9PSEU</name>
<keyword evidence="3" id="KW-1133">Transmembrane helix</keyword>
<dbReference type="FunFam" id="3.40.50.980:FF:000001">
    <property type="entry name" value="Non-ribosomal peptide synthetase"/>
    <property type="match status" value="1"/>
</dbReference>
<dbReference type="NCBIfam" id="TIGR01733">
    <property type="entry name" value="AA-adenyl-dom"/>
    <property type="match status" value="1"/>
</dbReference>
<dbReference type="InterPro" id="IPR045851">
    <property type="entry name" value="AMP-bd_C_sf"/>
</dbReference>
<dbReference type="CDD" id="cd05930">
    <property type="entry name" value="A_NRPS"/>
    <property type="match status" value="1"/>
</dbReference>
<feature type="transmembrane region" description="Helical" evidence="3">
    <location>
        <begin position="680"/>
        <end position="700"/>
    </location>
</feature>
<comment type="caution">
    <text evidence="5">The sequence shown here is derived from an EMBL/GenBank/DDBJ whole genome shotgun (WGS) entry which is preliminary data.</text>
</comment>
<keyword evidence="1" id="KW-0596">Phosphopantetheine</keyword>
<feature type="transmembrane region" description="Helical" evidence="3">
    <location>
        <begin position="832"/>
        <end position="858"/>
    </location>
</feature>
<evidence type="ECO:0000256" key="3">
    <source>
        <dbReference type="SAM" id="Phobius"/>
    </source>
</evidence>
<feature type="transmembrane region" description="Helical" evidence="3">
    <location>
        <begin position="1101"/>
        <end position="1125"/>
    </location>
</feature>
<dbReference type="PROSITE" id="PS00455">
    <property type="entry name" value="AMP_BINDING"/>
    <property type="match status" value="1"/>
</dbReference>
<feature type="transmembrane region" description="Helical" evidence="3">
    <location>
        <begin position="864"/>
        <end position="887"/>
    </location>
</feature>
<feature type="transmembrane region" description="Helical" evidence="3">
    <location>
        <begin position="628"/>
        <end position="648"/>
    </location>
</feature>
<dbReference type="PANTHER" id="PTHR45527">
    <property type="entry name" value="NONRIBOSOMAL PEPTIDE SYNTHETASE"/>
    <property type="match status" value="1"/>
</dbReference>
<dbReference type="SUPFAM" id="SSF47336">
    <property type="entry name" value="ACP-like"/>
    <property type="match status" value="1"/>
</dbReference>
<dbReference type="InterPro" id="IPR011004">
    <property type="entry name" value="Trimer_LpxA-like_sf"/>
</dbReference>
<dbReference type="PROSITE" id="PS00012">
    <property type="entry name" value="PHOSPHOPANTETHEINE"/>
    <property type="match status" value="1"/>
</dbReference>
<evidence type="ECO:0000313" key="5">
    <source>
        <dbReference type="EMBL" id="NYD35254.1"/>
    </source>
</evidence>
<feature type="domain" description="Carrier" evidence="4">
    <location>
        <begin position="500"/>
        <end position="575"/>
    </location>
</feature>
<organism evidence="5 6">
    <name type="scientific">Actinomycetospora corticicola</name>
    <dbReference type="NCBI Taxonomy" id="663602"/>
    <lineage>
        <taxon>Bacteria</taxon>
        <taxon>Bacillati</taxon>
        <taxon>Actinomycetota</taxon>
        <taxon>Actinomycetes</taxon>
        <taxon>Pseudonocardiales</taxon>
        <taxon>Pseudonocardiaceae</taxon>
        <taxon>Actinomycetospora</taxon>
    </lineage>
</organism>
<keyword evidence="3" id="KW-0472">Membrane</keyword>
<dbReference type="GO" id="GO:0044550">
    <property type="term" value="P:secondary metabolite biosynthetic process"/>
    <property type="evidence" value="ECO:0007669"/>
    <property type="project" value="TreeGrafter"/>
</dbReference>
<dbReference type="FunFam" id="3.40.50.12780:FF:000012">
    <property type="entry name" value="Non-ribosomal peptide synthetase"/>
    <property type="match status" value="1"/>
</dbReference>
<dbReference type="Pfam" id="PF00501">
    <property type="entry name" value="AMP-binding"/>
    <property type="match status" value="1"/>
</dbReference>
<evidence type="ECO:0000256" key="2">
    <source>
        <dbReference type="ARBA" id="ARBA00022553"/>
    </source>
</evidence>
<keyword evidence="2" id="KW-0597">Phosphoprotein</keyword>
<dbReference type="InterPro" id="IPR012728">
    <property type="entry name" value="Pls/PosA_C"/>
</dbReference>
<dbReference type="GO" id="GO:0043041">
    <property type="term" value="P:amino acid activation for nonribosomal peptide biosynthetic process"/>
    <property type="evidence" value="ECO:0007669"/>
    <property type="project" value="TreeGrafter"/>
</dbReference>
<dbReference type="Gene3D" id="3.30.300.30">
    <property type="match status" value="1"/>
</dbReference>
<dbReference type="EMBL" id="JACCBN010000001">
    <property type="protein sequence ID" value="NYD35254.1"/>
    <property type="molecule type" value="Genomic_DNA"/>
</dbReference>
<dbReference type="SUPFAM" id="SSF51161">
    <property type="entry name" value="Trimeric LpxA-like enzymes"/>
    <property type="match status" value="3"/>
</dbReference>